<comment type="caution">
    <text evidence="13">The sequence shown here is derived from an EMBL/GenBank/DDBJ whole genome shotgun (WGS) entry which is preliminary data.</text>
</comment>
<dbReference type="CDD" id="cd00082">
    <property type="entry name" value="HisKA"/>
    <property type="match status" value="1"/>
</dbReference>
<evidence type="ECO:0000256" key="8">
    <source>
        <dbReference type="ARBA" id="ARBA00023012"/>
    </source>
</evidence>
<evidence type="ECO:0000256" key="3">
    <source>
        <dbReference type="ARBA" id="ARBA00022553"/>
    </source>
</evidence>
<evidence type="ECO:0000256" key="2">
    <source>
        <dbReference type="ARBA" id="ARBA00012438"/>
    </source>
</evidence>
<evidence type="ECO:0000259" key="11">
    <source>
        <dbReference type="PROSITE" id="PS50112"/>
    </source>
</evidence>
<dbReference type="PANTHER" id="PTHR43065">
    <property type="entry name" value="SENSOR HISTIDINE KINASE"/>
    <property type="match status" value="1"/>
</dbReference>
<sequence length="692" mass="76469">MNSLARTLRVAWRRGLPQTLAHARDWVSGPRAPRDSRRWLLPALLALVTAVLATLIWLASVYETAQAQEDVERHAAVAALDIRQGLARNLQSLQALQIQPADASTWAFQAGTLLFERRELRELRWLDADFRQQAQAVSPYEPLPGVSQERPAQVQLTCTLAAQNGQALYSTSYFVTGGSAGQGQELVDVCQVIRNHAAIVGYQVATYSLRDLLSELVAKPVQRAYEVSFTDMDGARLAVINNVLRRNSRPFISQQVIELPGASLTLRLVYWHSAPSLFPNVLTGMVTFLAIALATVADALAFRNAMENSLITGLRARDLSGRINYVNPAFCEMVGFRDTELLGSDMPAPYWPPENVDLYMQRQALLRGADRLPPRIGYESVFMRRDGTRFPVLIYEAPLLDASGQRVGWMSAVIDISEQRRMEEISRASQERLQATARLATVGEMASLISHEINQPLAAIASYATGSLNLLGRDAAADVPAQAPQQASQQARALRMAIQQIVAQAERAGKVVTSVRDFVQRRHRAYEPVRPQQLQQALEPLLNLQARKLGVELLWQMPPSLPAVRCDRIMVEQVLLNLARNGMQAMDLTPPSQRRLVIRAEQDDTPGLLRFSVADWGSGIAPELSEQLFNHFFSTKREGLGLGLSLCRTVVEQHGGQLGFEPNTPCGTIFRFTLPLQPAVETVALPAAGIST</sequence>
<dbReference type="PROSITE" id="PS50109">
    <property type="entry name" value="HIS_KIN"/>
    <property type="match status" value="1"/>
</dbReference>
<dbReference type="Pfam" id="PF00989">
    <property type="entry name" value="PAS"/>
    <property type="match status" value="1"/>
</dbReference>
<dbReference type="PROSITE" id="PS50113">
    <property type="entry name" value="PAC"/>
    <property type="match status" value="1"/>
</dbReference>
<evidence type="ECO:0000313" key="13">
    <source>
        <dbReference type="EMBL" id="KAF1021144.1"/>
    </source>
</evidence>
<dbReference type="SMART" id="SM00387">
    <property type="entry name" value="HATPase_c"/>
    <property type="match status" value="1"/>
</dbReference>
<dbReference type="PRINTS" id="PR00344">
    <property type="entry name" value="BCTRLSENSOR"/>
</dbReference>
<evidence type="ECO:0000256" key="7">
    <source>
        <dbReference type="ARBA" id="ARBA00022840"/>
    </source>
</evidence>
<dbReference type="InterPro" id="IPR013767">
    <property type="entry name" value="PAS_fold"/>
</dbReference>
<protein>
    <recommendedName>
        <fullName evidence="2">histidine kinase</fullName>
        <ecNumber evidence="2">2.7.13.3</ecNumber>
    </recommendedName>
</protein>
<dbReference type="InterPro" id="IPR036890">
    <property type="entry name" value="HATPase_C_sf"/>
</dbReference>
<dbReference type="EMBL" id="WNDQ01000025">
    <property type="protein sequence ID" value="KAF1021144.1"/>
    <property type="molecule type" value="Genomic_DNA"/>
</dbReference>
<keyword evidence="8" id="KW-0902">Two-component regulatory system</keyword>
<dbReference type="Proteomes" id="UP000461670">
    <property type="component" value="Unassembled WGS sequence"/>
</dbReference>
<proteinExistence type="predicted"/>
<evidence type="ECO:0000259" key="12">
    <source>
        <dbReference type="PROSITE" id="PS50113"/>
    </source>
</evidence>
<dbReference type="SUPFAM" id="SSF55874">
    <property type="entry name" value="ATPase domain of HSP90 chaperone/DNA topoisomerase II/histidine kinase"/>
    <property type="match status" value="1"/>
</dbReference>
<evidence type="ECO:0000256" key="9">
    <source>
        <dbReference type="SAM" id="Phobius"/>
    </source>
</evidence>
<dbReference type="Gene3D" id="1.10.287.130">
    <property type="match status" value="1"/>
</dbReference>
<dbReference type="GO" id="GO:0000155">
    <property type="term" value="F:phosphorelay sensor kinase activity"/>
    <property type="evidence" value="ECO:0007669"/>
    <property type="project" value="InterPro"/>
</dbReference>
<keyword evidence="3" id="KW-0597">Phosphoprotein</keyword>
<dbReference type="NCBIfam" id="TIGR00229">
    <property type="entry name" value="sensory_box"/>
    <property type="match status" value="1"/>
</dbReference>
<dbReference type="InterPro" id="IPR005467">
    <property type="entry name" value="His_kinase_dom"/>
</dbReference>
<feature type="domain" description="PAC" evidence="12">
    <location>
        <begin position="376"/>
        <end position="428"/>
    </location>
</feature>
<name>A0A7V8FNT3_9BURK</name>
<keyword evidence="9" id="KW-0812">Transmembrane</keyword>
<dbReference type="PANTHER" id="PTHR43065:SF10">
    <property type="entry name" value="PEROXIDE STRESS-ACTIVATED HISTIDINE KINASE MAK3"/>
    <property type="match status" value="1"/>
</dbReference>
<dbReference type="SMART" id="SM00091">
    <property type="entry name" value="PAS"/>
    <property type="match status" value="1"/>
</dbReference>
<keyword evidence="9" id="KW-0472">Membrane</keyword>
<dbReference type="InterPro" id="IPR004358">
    <property type="entry name" value="Sig_transdc_His_kin-like_C"/>
</dbReference>
<dbReference type="SMART" id="SM00388">
    <property type="entry name" value="HisKA"/>
    <property type="match status" value="1"/>
</dbReference>
<dbReference type="PROSITE" id="PS50112">
    <property type="entry name" value="PAS"/>
    <property type="match status" value="1"/>
</dbReference>
<dbReference type="InterPro" id="IPR035965">
    <property type="entry name" value="PAS-like_dom_sf"/>
</dbReference>
<comment type="catalytic activity">
    <reaction evidence="1">
        <text>ATP + protein L-histidine = ADP + protein N-phospho-L-histidine.</text>
        <dbReference type="EC" id="2.7.13.3"/>
    </reaction>
</comment>
<evidence type="ECO:0000256" key="6">
    <source>
        <dbReference type="ARBA" id="ARBA00022777"/>
    </source>
</evidence>
<feature type="domain" description="PAS" evidence="11">
    <location>
        <begin position="298"/>
        <end position="355"/>
    </location>
</feature>
<dbReference type="InterPro" id="IPR001610">
    <property type="entry name" value="PAC"/>
</dbReference>
<dbReference type="Pfam" id="PF02518">
    <property type="entry name" value="HATPase_c"/>
    <property type="match status" value="1"/>
</dbReference>
<dbReference type="AlphaFoldDB" id="A0A7V8FNT3"/>
<gene>
    <name evidence="13" type="primary">fixL_2</name>
    <name evidence="13" type="ORF">GAK30_02038</name>
</gene>
<dbReference type="InterPro" id="IPR000014">
    <property type="entry name" value="PAS"/>
</dbReference>
<dbReference type="InterPro" id="IPR003594">
    <property type="entry name" value="HATPase_dom"/>
</dbReference>
<dbReference type="InterPro" id="IPR036097">
    <property type="entry name" value="HisK_dim/P_sf"/>
</dbReference>
<evidence type="ECO:0000256" key="5">
    <source>
        <dbReference type="ARBA" id="ARBA00022741"/>
    </source>
</evidence>
<dbReference type="EC" id="2.7.13.3" evidence="2"/>
<dbReference type="GO" id="GO:0006355">
    <property type="term" value="P:regulation of DNA-templated transcription"/>
    <property type="evidence" value="ECO:0007669"/>
    <property type="project" value="InterPro"/>
</dbReference>
<reference evidence="14" key="1">
    <citation type="journal article" date="2020" name="MBio">
        <title>Horizontal gene transfer to a defensive symbiont with a reduced genome amongst a multipartite beetle microbiome.</title>
        <authorList>
            <person name="Waterworth S.C."/>
            <person name="Florez L.V."/>
            <person name="Rees E.R."/>
            <person name="Hertweck C."/>
            <person name="Kaltenpoth M."/>
            <person name="Kwan J.C."/>
        </authorList>
    </citation>
    <scope>NUCLEOTIDE SEQUENCE [LARGE SCALE GENOMIC DNA]</scope>
</reference>
<keyword evidence="6" id="KW-0418">Kinase</keyword>
<evidence type="ECO:0000259" key="10">
    <source>
        <dbReference type="PROSITE" id="PS50109"/>
    </source>
</evidence>
<keyword evidence="5" id="KW-0547">Nucleotide-binding</keyword>
<feature type="domain" description="Histidine kinase" evidence="10">
    <location>
        <begin position="448"/>
        <end position="678"/>
    </location>
</feature>
<dbReference type="InterPro" id="IPR003661">
    <property type="entry name" value="HisK_dim/P_dom"/>
</dbReference>
<dbReference type="Gene3D" id="3.30.565.10">
    <property type="entry name" value="Histidine kinase-like ATPase, C-terminal domain"/>
    <property type="match status" value="1"/>
</dbReference>
<keyword evidence="4" id="KW-0808">Transferase</keyword>
<feature type="transmembrane region" description="Helical" evidence="9">
    <location>
        <begin position="39"/>
        <end position="59"/>
    </location>
</feature>
<keyword evidence="9" id="KW-1133">Transmembrane helix</keyword>
<evidence type="ECO:0000256" key="4">
    <source>
        <dbReference type="ARBA" id="ARBA00022679"/>
    </source>
</evidence>
<dbReference type="InterPro" id="IPR000700">
    <property type="entry name" value="PAS-assoc_C"/>
</dbReference>
<keyword evidence="7" id="KW-0067">ATP-binding</keyword>
<accession>A0A7V8FNT3</accession>
<dbReference type="SUPFAM" id="SSF47384">
    <property type="entry name" value="Homodimeric domain of signal transducing histidine kinase"/>
    <property type="match status" value="1"/>
</dbReference>
<evidence type="ECO:0000256" key="1">
    <source>
        <dbReference type="ARBA" id="ARBA00000085"/>
    </source>
</evidence>
<dbReference type="SMART" id="SM00086">
    <property type="entry name" value="PAC"/>
    <property type="match status" value="1"/>
</dbReference>
<organism evidence="13 14">
    <name type="scientific">Paracidovorax wautersii</name>
    <dbReference type="NCBI Taxonomy" id="1177982"/>
    <lineage>
        <taxon>Bacteria</taxon>
        <taxon>Pseudomonadati</taxon>
        <taxon>Pseudomonadota</taxon>
        <taxon>Betaproteobacteria</taxon>
        <taxon>Burkholderiales</taxon>
        <taxon>Comamonadaceae</taxon>
        <taxon>Paracidovorax</taxon>
    </lineage>
</organism>
<dbReference type="SUPFAM" id="SSF55785">
    <property type="entry name" value="PYP-like sensor domain (PAS domain)"/>
    <property type="match status" value="1"/>
</dbReference>
<evidence type="ECO:0000313" key="14">
    <source>
        <dbReference type="Proteomes" id="UP000461670"/>
    </source>
</evidence>
<dbReference type="Gene3D" id="3.30.450.20">
    <property type="entry name" value="PAS domain"/>
    <property type="match status" value="1"/>
</dbReference>
<dbReference type="GO" id="GO:0005524">
    <property type="term" value="F:ATP binding"/>
    <property type="evidence" value="ECO:0007669"/>
    <property type="project" value="UniProtKB-KW"/>
</dbReference>
<dbReference type="CDD" id="cd00130">
    <property type="entry name" value="PAS"/>
    <property type="match status" value="1"/>
</dbReference>